<sequence length="89" mass="10657">MVYVLVKEEISKGKLVDLVVLIGDKERINKFIYENLNKFYRDGGSFLKRKETEDRLYEVWELHKPDGEILELRFYVFGDEKIDSIKIIE</sequence>
<dbReference type="HOGENOM" id="CLU_2447822_0_0_2"/>
<organism evidence="1 2">
    <name type="scientific">Thermococcus litoralis (strain ATCC 51850 / DSM 5473 / JCM 8560 / NS-C)</name>
    <dbReference type="NCBI Taxonomy" id="523849"/>
    <lineage>
        <taxon>Archaea</taxon>
        <taxon>Methanobacteriati</taxon>
        <taxon>Methanobacteriota</taxon>
        <taxon>Thermococci</taxon>
        <taxon>Thermococcales</taxon>
        <taxon>Thermococcaceae</taxon>
        <taxon>Thermococcus</taxon>
    </lineage>
</organism>
<gene>
    <name evidence="1" type="ORF">OCC_10043</name>
</gene>
<name>H3ZLH1_THELN</name>
<dbReference type="RefSeq" id="WP_004067286.1">
    <property type="nucleotide sequence ID" value="NC_022084.1"/>
</dbReference>
<evidence type="ECO:0000313" key="2">
    <source>
        <dbReference type="Proteomes" id="UP000015502"/>
    </source>
</evidence>
<dbReference type="GeneID" id="16548789"/>
<keyword evidence="2" id="KW-1185">Reference proteome</keyword>
<dbReference type="PaxDb" id="523849-OCC_10043"/>
<dbReference type="AlphaFoldDB" id="H3ZLH1"/>
<dbReference type="KEGG" id="tlt:OCC_10043"/>
<dbReference type="EMBL" id="CP006670">
    <property type="protein sequence ID" value="EHR79226.1"/>
    <property type="molecule type" value="Genomic_DNA"/>
</dbReference>
<dbReference type="STRING" id="523849.OCC_10043"/>
<dbReference type="OrthoDB" id="95355at2157"/>
<proteinExistence type="predicted"/>
<reference evidence="1 2" key="1">
    <citation type="journal article" date="2012" name="J. Bacteriol.">
        <title>Genome sequence of the model hyperthermophilic archaeon Thermococcus litoralis NS-C.</title>
        <authorList>
            <person name="Gardner A.F."/>
            <person name="Kumar S."/>
            <person name="Perler F.B."/>
        </authorList>
    </citation>
    <scope>NUCLEOTIDE SEQUENCE [LARGE SCALE GENOMIC DNA]</scope>
    <source>
        <strain evidence="2">ATCC 51850 / DSM 5473 / JCM 8560 / NS-C</strain>
    </source>
</reference>
<protein>
    <submittedName>
        <fullName evidence="1">Uncharacterized protein</fullName>
    </submittedName>
</protein>
<dbReference type="Proteomes" id="UP000015502">
    <property type="component" value="Chromosome"/>
</dbReference>
<evidence type="ECO:0000313" key="1">
    <source>
        <dbReference type="EMBL" id="EHR79226.1"/>
    </source>
</evidence>
<accession>H3ZLH1</accession>